<accession>A0AAV6MX33</accession>
<dbReference type="EMBL" id="JAGKQH010000011">
    <property type="protein sequence ID" value="KAG6588976.1"/>
    <property type="molecule type" value="Genomic_DNA"/>
</dbReference>
<gene>
    <name evidence="2" type="ORF">SDJN03_17541</name>
</gene>
<dbReference type="Pfam" id="PF13456">
    <property type="entry name" value="RVT_3"/>
    <property type="match status" value="1"/>
</dbReference>
<evidence type="ECO:0000313" key="3">
    <source>
        <dbReference type="Proteomes" id="UP000685013"/>
    </source>
</evidence>
<feature type="non-terminal residue" evidence="2">
    <location>
        <position position="1"/>
    </location>
</feature>
<keyword evidence="3" id="KW-1185">Reference proteome</keyword>
<feature type="domain" description="RNase H type-1" evidence="1">
    <location>
        <begin position="208"/>
        <end position="339"/>
    </location>
</feature>
<dbReference type="Proteomes" id="UP000685013">
    <property type="component" value="Chromosome 11"/>
</dbReference>
<evidence type="ECO:0000313" key="2">
    <source>
        <dbReference type="EMBL" id="KAG6588976.1"/>
    </source>
</evidence>
<dbReference type="InterPro" id="IPR002156">
    <property type="entry name" value="RNaseH_domain"/>
</dbReference>
<dbReference type="CDD" id="cd09279">
    <property type="entry name" value="RNase_HI_like"/>
    <property type="match status" value="1"/>
</dbReference>
<dbReference type="PROSITE" id="PS50879">
    <property type="entry name" value="RNASE_H_1"/>
    <property type="match status" value="1"/>
</dbReference>
<name>A0AAV6MX33_9ROSI</name>
<dbReference type="PANTHER" id="PTHR46387:SF40">
    <property type="entry name" value="POLYNUCLEOTIDYL TRANSFERASE, RIBONUCLEASE H-LIKE SUPERFAMILY PROTEIN"/>
    <property type="match status" value="1"/>
</dbReference>
<dbReference type="AlphaFoldDB" id="A0AAV6MX33"/>
<dbReference type="GO" id="GO:0003676">
    <property type="term" value="F:nucleic acid binding"/>
    <property type="evidence" value="ECO:0007669"/>
    <property type="project" value="InterPro"/>
</dbReference>
<reference evidence="2 3" key="1">
    <citation type="journal article" date="2021" name="Hortic Res">
        <title>The domestication of Cucurbita argyrosperma as revealed by the genome of its wild relative.</title>
        <authorList>
            <person name="Barrera-Redondo J."/>
            <person name="Sanchez-de la Vega G."/>
            <person name="Aguirre-Liguori J.A."/>
            <person name="Castellanos-Morales G."/>
            <person name="Gutierrez-Guerrero Y.T."/>
            <person name="Aguirre-Dugua X."/>
            <person name="Aguirre-Planter E."/>
            <person name="Tenaillon M.I."/>
            <person name="Lira-Saade R."/>
            <person name="Eguiarte L.E."/>
        </authorList>
    </citation>
    <scope>NUCLEOTIDE SEQUENCE [LARGE SCALE GENOMIC DNA]</scope>
    <source>
        <strain evidence="2">JBR-2021</strain>
    </source>
</reference>
<comment type="caution">
    <text evidence="2">The sequence shown here is derived from an EMBL/GenBank/DDBJ whole genome shotgun (WGS) entry which is preliminary data.</text>
</comment>
<protein>
    <recommendedName>
        <fullName evidence="1">RNase H type-1 domain-containing protein</fullName>
    </recommendedName>
</protein>
<dbReference type="FunFam" id="3.30.420.10:FF:000076">
    <property type="entry name" value="RBR-type E3 ubiquitin transferase"/>
    <property type="match status" value="1"/>
</dbReference>
<organism evidence="2 3">
    <name type="scientific">Cucurbita argyrosperma subsp. sororia</name>
    <dbReference type="NCBI Taxonomy" id="37648"/>
    <lineage>
        <taxon>Eukaryota</taxon>
        <taxon>Viridiplantae</taxon>
        <taxon>Streptophyta</taxon>
        <taxon>Embryophyta</taxon>
        <taxon>Tracheophyta</taxon>
        <taxon>Spermatophyta</taxon>
        <taxon>Magnoliopsida</taxon>
        <taxon>eudicotyledons</taxon>
        <taxon>Gunneridae</taxon>
        <taxon>Pentapetalae</taxon>
        <taxon>rosids</taxon>
        <taxon>fabids</taxon>
        <taxon>Cucurbitales</taxon>
        <taxon>Cucurbitaceae</taxon>
        <taxon>Cucurbiteae</taxon>
        <taxon>Cucurbita</taxon>
    </lineage>
</organism>
<dbReference type="GO" id="GO:0004523">
    <property type="term" value="F:RNA-DNA hybrid ribonuclease activity"/>
    <property type="evidence" value="ECO:0007669"/>
    <property type="project" value="InterPro"/>
</dbReference>
<evidence type="ECO:0000259" key="1">
    <source>
        <dbReference type="PROSITE" id="PS50879"/>
    </source>
</evidence>
<proteinExistence type="predicted"/>
<sequence length="352" mass="39501">MGWRSKKKNWVLKILSEELGVREMEKEMGFERRKWRMRANTITPSPTLCFSAQFLRHCHSFHFFRMEGDKDAYYVVRKGDVFGFYRSFKELEAQAGSLIFDPNATIYKGYHLSKESEQYLASHGLRSATYSISAANVTNDLFGKLLACPYEEPSSTRGKMAEEYPKAKRQRNVENTESGFVGADLVSTDSSKQEITRDHVSEAVPASSSRVYFLEFDGASKGNPGLAGAGAVLRANDGTTICRLQEGVGIATNNVAEYRAVILGLKHALKSGFKHISVRGDSKLVCMQVQGLWKLKNQNMATLCKVAKDLKDKFVSFEINHIPREQNSDADALANRAIYLRDGIVVEDCKHK</sequence>
<dbReference type="PANTHER" id="PTHR46387">
    <property type="entry name" value="POLYNUCLEOTIDYL TRANSFERASE, RIBONUCLEASE H-LIKE SUPERFAMILY PROTEIN"/>
    <property type="match status" value="1"/>
</dbReference>